<dbReference type="InterPro" id="IPR045060">
    <property type="entry name" value="Phe-tRNA-ligase_IIc_bsu"/>
</dbReference>
<dbReference type="SMART" id="SM00873">
    <property type="entry name" value="B3_4"/>
    <property type="match status" value="1"/>
</dbReference>
<dbReference type="SUPFAM" id="SSF52058">
    <property type="entry name" value="L domain-like"/>
    <property type="match status" value="1"/>
</dbReference>
<dbReference type="Gene3D" id="3.50.40.10">
    <property type="entry name" value="Phenylalanyl-trna Synthetase, Chain B, domain 3"/>
    <property type="match status" value="1"/>
</dbReference>
<proteinExistence type="predicted"/>
<dbReference type="InterPro" id="IPR005146">
    <property type="entry name" value="B3/B4_tRNA-bd"/>
</dbReference>
<name>A0A8J5MVC3_HOMAM</name>
<dbReference type="PANTHER" id="PTHR10947">
    <property type="entry name" value="PHENYLALANYL-TRNA SYNTHETASE BETA CHAIN AND LEUCINE-RICH REPEAT-CONTAINING PROTEIN 47"/>
    <property type="match status" value="1"/>
</dbReference>
<dbReference type="InterPro" id="IPR020825">
    <property type="entry name" value="Phe-tRNA_synthase-like_B3/B4"/>
</dbReference>
<dbReference type="Proteomes" id="UP000747542">
    <property type="component" value="Unassembled WGS sequence"/>
</dbReference>
<evidence type="ECO:0000259" key="2">
    <source>
        <dbReference type="SMART" id="SM00873"/>
    </source>
</evidence>
<dbReference type="AlphaFoldDB" id="A0A8J5MVC3"/>
<accession>A0A8J5MVC3</accession>
<feature type="compositionally biased region" description="Basic residues" evidence="1">
    <location>
        <begin position="149"/>
        <end position="158"/>
    </location>
</feature>
<dbReference type="GO" id="GO:0003723">
    <property type="term" value="F:RNA binding"/>
    <property type="evidence" value="ECO:0007669"/>
    <property type="project" value="InterPro"/>
</dbReference>
<keyword evidence="4" id="KW-1185">Reference proteome</keyword>
<evidence type="ECO:0000313" key="4">
    <source>
        <dbReference type="Proteomes" id="UP000747542"/>
    </source>
</evidence>
<evidence type="ECO:0000313" key="3">
    <source>
        <dbReference type="EMBL" id="KAG7164722.1"/>
    </source>
</evidence>
<comment type="caution">
    <text evidence="3">The sequence shown here is derived from an EMBL/GenBank/DDBJ whole genome shotgun (WGS) entry which is preliminary data.</text>
</comment>
<protein>
    <submittedName>
        <fullName evidence="3">Leucine-rich repeat-containing protein 47-like</fullName>
    </submittedName>
</protein>
<reference evidence="3" key="1">
    <citation type="journal article" date="2021" name="Sci. Adv.">
        <title>The American lobster genome reveals insights on longevity, neural, and immune adaptations.</title>
        <authorList>
            <person name="Polinski J.M."/>
            <person name="Zimin A.V."/>
            <person name="Clark K.F."/>
            <person name="Kohn A.B."/>
            <person name="Sadowski N."/>
            <person name="Timp W."/>
            <person name="Ptitsyn A."/>
            <person name="Khanna P."/>
            <person name="Romanova D.Y."/>
            <person name="Williams P."/>
            <person name="Greenwood S.J."/>
            <person name="Moroz L.L."/>
            <person name="Walt D.R."/>
            <person name="Bodnar A.G."/>
        </authorList>
    </citation>
    <scope>NUCLEOTIDE SEQUENCE</scope>
    <source>
        <strain evidence="3">GMGI-L3</strain>
    </source>
</reference>
<dbReference type="EMBL" id="JAHLQT010024959">
    <property type="protein sequence ID" value="KAG7164722.1"/>
    <property type="molecule type" value="Genomic_DNA"/>
</dbReference>
<feature type="non-terminal residue" evidence="3">
    <location>
        <position position="420"/>
    </location>
</feature>
<feature type="region of interest" description="Disordered" evidence="1">
    <location>
        <begin position="137"/>
        <end position="161"/>
    </location>
</feature>
<feature type="domain" description="B3/B4 tRNA-binding" evidence="2">
    <location>
        <begin position="194"/>
        <end position="370"/>
    </location>
</feature>
<dbReference type="GO" id="GO:0004826">
    <property type="term" value="F:phenylalanine-tRNA ligase activity"/>
    <property type="evidence" value="ECO:0007669"/>
    <property type="project" value="InterPro"/>
</dbReference>
<dbReference type="GO" id="GO:0006432">
    <property type="term" value="P:phenylalanyl-tRNA aminoacylation"/>
    <property type="evidence" value="ECO:0007669"/>
    <property type="project" value="InterPro"/>
</dbReference>
<gene>
    <name evidence="3" type="primary">Lrrc47-L</name>
    <name evidence="3" type="ORF">Hamer_G005123</name>
</gene>
<dbReference type="InterPro" id="IPR032675">
    <property type="entry name" value="LRR_dom_sf"/>
</dbReference>
<evidence type="ECO:0000256" key="1">
    <source>
        <dbReference type="SAM" id="MobiDB-lite"/>
    </source>
</evidence>
<dbReference type="PANTHER" id="PTHR10947:SF3">
    <property type="entry name" value="LEUCINE-RICH REPEAT-CONTAINING PROTEIN 47"/>
    <property type="match status" value="1"/>
</dbReference>
<sequence length="420" mass="46566">QQALDEKRYELVLSGDDINKKIEDEGLDPGLYELSHLNFLRVSKSPLVTISEDIGKLRNLTNLILPGNKIQTLPETIGNLEKMKLLDISINCLQSLPNGIDLNLKGNPLNDRRFRKLVESDRCLPRQVIDYIRQHCPRSENSKGGAPGKGKKGKGGKGKAKDEDEVDILCNELRVLSVKDTVPVVQVTTAAKDVRPYIVCCVLQGVDLSGDNLKKFISTQTKLHEGVCEKRLAATIATHDLAKIKGPLKFIAGAPEEIRIHPLVRGKEMSARELHVGLQQEAEAQRKHQKRNNITGLHKFLHLVDRWSLWPCLVDADGTVISLPPLTNAENTKITQETVNVFVEVTSSTSLGKAKEVIDSLILFSLQTGISPEKNAGGKDVLTIQQVRVVDEDGGLRVLYPSRTDLVFKNEKVRVVMPDK</sequence>
<dbReference type="Gene3D" id="3.80.10.10">
    <property type="entry name" value="Ribonuclease Inhibitor"/>
    <property type="match status" value="1"/>
</dbReference>
<organism evidence="3 4">
    <name type="scientific">Homarus americanus</name>
    <name type="common">American lobster</name>
    <dbReference type="NCBI Taxonomy" id="6706"/>
    <lineage>
        <taxon>Eukaryota</taxon>
        <taxon>Metazoa</taxon>
        <taxon>Ecdysozoa</taxon>
        <taxon>Arthropoda</taxon>
        <taxon>Crustacea</taxon>
        <taxon>Multicrustacea</taxon>
        <taxon>Malacostraca</taxon>
        <taxon>Eumalacostraca</taxon>
        <taxon>Eucarida</taxon>
        <taxon>Decapoda</taxon>
        <taxon>Pleocyemata</taxon>
        <taxon>Astacidea</taxon>
        <taxon>Nephropoidea</taxon>
        <taxon>Nephropidae</taxon>
        <taxon>Homarus</taxon>
    </lineage>
</organism>